<dbReference type="NCBIfam" id="TIGR02397">
    <property type="entry name" value="dnaX_nterm"/>
    <property type="match status" value="1"/>
</dbReference>
<dbReference type="Gene3D" id="3.40.50.300">
    <property type="entry name" value="P-loop containing nucleotide triphosphate hydrolases"/>
    <property type="match status" value="1"/>
</dbReference>
<reference evidence="17 18" key="1">
    <citation type="submission" date="2019-06" db="EMBL/GenBank/DDBJ databases">
        <title>Sequencing the genomes of 1000 actinobacteria strains.</title>
        <authorList>
            <person name="Klenk H.-P."/>
        </authorList>
    </citation>
    <scope>NUCLEOTIDE SEQUENCE [LARGE SCALE GENOMIC DNA]</scope>
    <source>
        <strain evidence="17 18">DSM 102200</strain>
    </source>
</reference>
<dbReference type="EC" id="2.7.7.7" evidence="2 14"/>
<dbReference type="Pfam" id="PF22608">
    <property type="entry name" value="DNAX_ATPase_lid"/>
    <property type="match status" value="1"/>
</dbReference>
<comment type="similarity">
    <text evidence="1 14">Belongs to the DnaX/STICHEL family.</text>
</comment>
<dbReference type="SUPFAM" id="SSF52540">
    <property type="entry name" value="P-loop containing nucleoside triphosphate hydrolases"/>
    <property type="match status" value="1"/>
</dbReference>
<evidence type="ECO:0000256" key="7">
    <source>
        <dbReference type="ARBA" id="ARBA00022741"/>
    </source>
</evidence>
<dbReference type="CDD" id="cd18137">
    <property type="entry name" value="HLD_clamp_pol_III_gamma_tau"/>
    <property type="match status" value="1"/>
</dbReference>
<dbReference type="FunFam" id="3.40.50.300:FF:000014">
    <property type="entry name" value="DNA polymerase III subunit gamma/tau"/>
    <property type="match status" value="1"/>
</dbReference>
<evidence type="ECO:0000256" key="4">
    <source>
        <dbReference type="ARBA" id="ARBA00022695"/>
    </source>
</evidence>
<evidence type="ECO:0000256" key="1">
    <source>
        <dbReference type="ARBA" id="ARBA00006360"/>
    </source>
</evidence>
<evidence type="ECO:0000256" key="6">
    <source>
        <dbReference type="ARBA" id="ARBA00022723"/>
    </source>
</evidence>
<keyword evidence="8" id="KW-0862">Zinc</keyword>
<evidence type="ECO:0000256" key="5">
    <source>
        <dbReference type="ARBA" id="ARBA00022705"/>
    </source>
</evidence>
<comment type="function">
    <text evidence="11 14">DNA polymerase III is a complex, multichain enzyme responsible for most of the replicative synthesis in bacteria. This DNA polymerase also exhibits 3' to 5' exonuclease activity.</text>
</comment>
<evidence type="ECO:0000256" key="2">
    <source>
        <dbReference type="ARBA" id="ARBA00012417"/>
    </source>
</evidence>
<dbReference type="InterPro" id="IPR012763">
    <property type="entry name" value="DNA_pol_III_sug/sutau_N"/>
</dbReference>
<dbReference type="CDD" id="cd00009">
    <property type="entry name" value="AAA"/>
    <property type="match status" value="1"/>
</dbReference>
<feature type="compositionally biased region" description="Basic and acidic residues" evidence="15">
    <location>
        <begin position="711"/>
        <end position="727"/>
    </location>
</feature>
<name>A0A543CK17_9ACTN</name>
<comment type="subunit">
    <text evidence="14">DNA polymerase III contains a core (composed of alpha, epsilon and theta chains) that associates with a tau subunit. This core dimerizes to form the POLIII' complex. PolIII' associates with the gamma complex (composed of gamma, delta, delta', psi and chi chains) and with the beta chain to form the complete DNA polymerase III complex.</text>
</comment>
<evidence type="ECO:0000256" key="12">
    <source>
        <dbReference type="ARBA" id="ARBA00049244"/>
    </source>
</evidence>
<dbReference type="Proteomes" id="UP000316096">
    <property type="component" value="Unassembled WGS sequence"/>
</dbReference>
<dbReference type="InterPro" id="IPR003593">
    <property type="entry name" value="AAA+_ATPase"/>
</dbReference>
<proteinExistence type="inferred from homology"/>
<feature type="compositionally biased region" description="Acidic residues" evidence="15">
    <location>
        <begin position="749"/>
        <end position="762"/>
    </location>
</feature>
<dbReference type="SUPFAM" id="SSF48019">
    <property type="entry name" value="post-AAA+ oligomerization domain-like"/>
    <property type="match status" value="1"/>
</dbReference>
<evidence type="ECO:0000313" key="18">
    <source>
        <dbReference type="Proteomes" id="UP000316096"/>
    </source>
</evidence>
<keyword evidence="10 14" id="KW-0239">DNA-directed DNA polymerase</keyword>
<dbReference type="InterPro" id="IPR008921">
    <property type="entry name" value="DNA_pol3_clamp-load_cplx_C"/>
</dbReference>
<evidence type="ECO:0000256" key="3">
    <source>
        <dbReference type="ARBA" id="ARBA00022679"/>
    </source>
</evidence>
<dbReference type="GO" id="GO:0003677">
    <property type="term" value="F:DNA binding"/>
    <property type="evidence" value="ECO:0007669"/>
    <property type="project" value="InterPro"/>
</dbReference>
<dbReference type="GO" id="GO:0005524">
    <property type="term" value="F:ATP binding"/>
    <property type="evidence" value="ECO:0007669"/>
    <property type="project" value="UniProtKB-KW"/>
</dbReference>
<dbReference type="PANTHER" id="PTHR11669:SF0">
    <property type="entry name" value="PROTEIN STICHEL-LIKE 2"/>
    <property type="match status" value="1"/>
</dbReference>
<dbReference type="InterPro" id="IPR022754">
    <property type="entry name" value="DNA_pol_III_gamma-3"/>
</dbReference>
<dbReference type="Pfam" id="PF12169">
    <property type="entry name" value="DNA_pol3_gamma3"/>
    <property type="match status" value="1"/>
</dbReference>
<evidence type="ECO:0000259" key="16">
    <source>
        <dbReference type="SMART" id="SM00382"/>
    </source>
</evidence>
<dbReference type="OrthoDB" id="9810148at2"/>
<evidence type="ECO:0000256" key="9">
    <source>
        <dbReference type="ARBA" id="ARBA00022840"/>
    </source>
</evidence>
<sequence length="789" mass="83347">MSLALYRKYRPATFAELKGQEHVAEPLQQALRNGRINHAYLFSGPRGCGKTSSARILARSLNCELGPTPEPCGKCDSCLALGPSGSGHIDVIEIDAASHGGVDDARDLRERAFFAPVAARYKIYIIDEAHMVTREGFNALLKLVEEPPAHLKFIFATTEPEKVIGTIRSRTHHYPFRLIPPGTLRELLEDILQKENVPYEPAAIPLVVRAGAGSARDSESILDQLLAGAGEEGITYARAVSLLGYTDATLLDEVVDAVASHDGGAVFAAIDRVMEGGQDPRRFAADLLERFRDLVILSNVPDAGTTGLLDVPPDELERMQAQASRLGLGELTRAADLLHTGLTEMRGATAPRLLLELICARILLPGAYDDESSLLARLDRLERRFAIGEGAPAAAMPPVRRPQPPTPADERHAPGPGHTTRSDPQREPSDNQPPRAQNQPPPAQNQPPPAQGGDPTSIVQRGPRRGEDERRAVDNSSAAGSSAASSQATPSQATPSRASNSAPDPAPASSSAGRSAAGPSSTAAADAPPSNAAERSAATPSNATPQAPGEVDWPTLHQPGQAQAQRPDSDQDQRTGQHAADEAPGEAPHETTPAQPGAVDVSAIRGMWVDILEAVKQRSKVAWIVLMEGVDVASLEGNVLTLAFANEGKRRGFTTGGKEVVLREALKEILGVDWRIDAVLDNGSGQSGRPSPPPSDPGGWGGAAAAPPAPREPRENRRQQEPRRPAENRTPPPTASASGIVPPPPGPFDEADEVDPEGDADAGTEAALTGMALIEQVLGGKVIQEIDNA</sequence>
<feature type="region of interest" description="Disordered" evidence="15">
    <location>
        <begin position="681"/>
        <end position="765"/>
    </location>
</feature>
<feature type="region of interest" description="Disordered" evidence="15">
    <location>
        <begin position="392"/>
        <end position="597"/>
    </location>
</feature>
<dbReference type="Gene3D" id="1.20.272.10">
    <property type="match status" value="1"/>
</dbReference>
<feature type="domain" description="AAA+ ATPase" evidence="16">
    <location>
        <begin position="36"/>
        <end position="198"/>
    </location>
</feature>
<dbReference type="RefSeq" id="WP_141956162.1">
    <property type="nucleotide sequence ID" value="NZ_VFOZ01000001.1"/>
</dbReference>
<feature type="compositionally biased region" description="Basic and acidic residues" evidence="15">
    <location>
        <begin position="420"/>
        <end position="429"/>
    </location>
</feature>
<dbReference type="InterPro" id="IPR045085">
    <property type="entry name" value="HLD_clamp_pol_III_gamma_tau"/>
</dbReference>
<dbReference type="SMART" id="SM00382">
    <property type="entry name" value="AAA"/>
    <property type="match status" value="1"/>
</dbReference>
<dbReference type="FunFam" id="1.20.272.10:FF:000003">
    <property type="entry name" value="DNA polymerase III subunit gamma/tau"/>
    <property type="match status" value="1"/>
</dbReference>
<organism evidence="17 18">
    <name type="scientific">Actinoallomurus bryophytorum</name>
    <dbReference type="NCBI Taxonomy" id="1490222"/>
    <lineage>
        <taxon>Bacteria</taxon>
        <taxon>Bacillati</taxon>
        <taxon>Actinomycetota</taxon>
        <taxon>Actinomycetes</taxon>
        <taxon>Streptosporangiales</taxon>
        <taxon>Thermomonosporaceae</taxon>
        <taxon>Actinoallomurus</taxon>
    </lineage>
</organism>
<dbReference type="InterPro" id="IPR050238">
    <property type="entry name" value="DNA_Rep/Repair_Clamp_Loader"/>
</dbReference>
<feature type="compositionally biased region" description="Low complexity" evidence="15">
    <location>
        <begin position="476"/>
        <end position="533"/>
    </location>
</feature>
<keyword evidence="5 14" id="KW-0235">DNA replication</keyword>
<dbReference type="Gene3D" id="1.10.8.60">
    <property type="match status" value="1"/>
</dbReference>
<keyword evidence="18" id="KW-1185">Reference proteome</keyword>
<dbReference type="GO" id="GO:0006261">
    <property type="term" value="P:DNA-templated DNA replication"/>
    <property type="evidence" value="ECO:0007669"/>
    <property type="project" value="TreeGrafter"/>
</dbReference>
<dbReference type="NCBIfam" id="NF005846">
    <property type="entry name" value="PRK07764.1-6"/>
    <property type="match status" value="1"/>
</dbReference>
<dbReference type="AlphaFoldDB" id="A0A543CK17"/>
<dbReference type="GO" id="GO:0046872">
    <property type="term" value="F:metal ion binding"/>
    <property type="evidence" value="ECO:0007669"/>
    <property type="project" value="UniProtKB-KW"/>
</dbReference>
<comment type="caution">
    <text evidence="17">The sequence shown here is derived from an EMBL/GenBank/DDBJ whole genome shotgun (WGS) entry which is preliminary data.</text>
</comment>
<feature type="compositionally biased region" description="Basic and acidic residues" evidence="15">
    <location>
        <begin position="567"/>
        <end position="581"/>
    </location>
</feature>
<evidence type="ECO:0000313" key="17">
    <source>
        <dbReference type="EMBL" id="TQL97429.1"/>
    </source>
</evidence>
<dbReference type="GO" id="GO:0003887">
    <property type="term" value="F:DNA-directed DNA polymerase activity"/>
    <property type="evidence" value="ECO:0007669"/>
    <property type="project" value="UniProtKB-KW"/>
</dbReference>
<keyword evidence="6" id="KW-0479">Metal-binding</keyword>
<evidence type="ECO:0000256" key="13">
    <source>
        <dbReference type="ARBA" id="ARBA00074577"/>
    </source>
</evidence>
<accession>A0A543CK17</accession>
<evidence type="ECO:0000256" key="10">
    <source>
        <dbReference type="ARBA" id="ARBA00022932"/>
    </source>
</evidence>
<evidence type="ECO:0000256" key="14">
    <source>
        <dbReference type="RuleBase" id="RU364063"/>
    </source>
</evidence>
<evidence type="ECO:0000256" key="8">
    <source>
        <dbReference type="ARBA" id="ARBA00022833"/>
    </source>
</evidence>
<gene>
    <name evidence="14" type="primary">dnaX</name>
    <name evidence="17" type="ORF">FB559_3014</name>
</gene>
<feature type="compositionally biased region" description="Basic and acidic residues" evidence="15">
    <location>
        <begin position="464"/>
        <end position="473"/>
    </location>
</feature>
<evidence type="ECO:0000256" key="15">
    <source>
        <dbReference type="SAM" id="MobiDB-lite"/>
    </source>
</evidence>
<keyword evidence="7 14" id="KW-0547">Nucleotide-binding</keyword>
<keyword evidence="4 14" id="KW-0548">Nucleotidyltransferase</keyword>
<protein>
    <recommendedName>
        <fullName evidence="13 14">DNA polymerase III subunit gamma/tau</fullName>
        <ecNumber evidence="2 14">2.7.7.7</ecNumber>
    </recommendedName>
</protein>
<evidence type="ECO:0000256" key="11">
    <source>
        <dbReference type="ARBA" id="ARBA00037724"/>
    </source>
</evidence>
<keyword evidence="3 14" id="KW-0808">Transferase</keyword>
<dbReference type="InterPro" id="IPR027417">
    <property type="entry name" value="P-loop_NTPase"/>
</dbReference>
<keyword evidence="9 14" id="KW-0067">ATP-binding</keyword>
<dbReference type="EMBL" id="VFOZ01000001">
    <property type="protein sequence ID" value="TQL97429.1"/>
    <property type="molecule type" value="Genomic_DNA"/>
</dbReference>
<feature type="compositionally biased region" description="Pro residues" evidence="15">
    <location>
        <begin position="439"/>
        <end position="450"/>
    </location>
</feature>
<comment type="catalytic activity">
    <reaction evidence="12 14">
        <text>DNA(n) + a 2'-deoxyribonucleoside 5'-triphosphate = DNA(n+1) + diphosphate</text>
        <dbReference type="Rhea" id="RHEA:22508"/>
        <dbReference type="Rhea" id="RHEA-COMP:17339"/>
        <dbReference type="Rhea" id="RHEA-COMP:17340"/>
        <dbReference type="ChEBI" id="CHEBI:33019"/>
        <dbReference type="ChEBI" id="CHEBI:61560"/>
        <dbReference type="ChEBI" id="CHEBI:173112"/>
        <dbReference type="EC" id="2.7.7.7"/>
    </reaction>
</comment>
<dbReference type="Pfam" id="PF13177">
    <property type="entry name" value="DNA_pol3_delta2"/>
    <property type="match status" value="1"/>
</dbReference>
<dbReference type="PANTHER" id="PTHR11669">
    <property type="entry name" value="REPLICATION FACTOR C / DNA POLYMERASE III GAMMA-TAU SUBUNIT"/>
    <property type="match status" value="1"/>
</dbReference>
<dbReference type="GO" id="GO:0009360">
    <property type="term" value="C:DNA polymerase III complex"/>
    <property type="evidence" value="ECO:0007669"/>
    <property type="project" value="InterPro"/>
</dbReference>